<proteinExistence type="predicted"/>
<evidence type="ECO:0000259" key="2">
    <source>
        <dbReference type="Pfam" id="PF13439"/>
    </source>
</evidence>
<sequence>MMTDYDNSLAIDDVFLRKLITNSKLTMKKYDFFYIDPQSYSNLSVYDYNLLSHFDKQNLLYLHSKKYDYKSIEGWNEKSVFTYNSIANNNLKAISYVWSYIRIFFLIALYKPKVVHVQWFKLPSLDLLFVKLTKKLFGTQYVFTAHNVLPHNTGNRHVNIYKKLYHTVNRIIVHTPATVKEIISMFDISENKITVIPHGIIQLDIDEQIYRQSLSKWSEKYNTDGKIVFSSLGEQSRYKGIDLLAEVWAQTPELCQNDNLRLLIIGKQVNIDLSVLSACNNVIVENSRISNEEFYYLLKHTDVYVLPYRKISQSGALLTALSTRTPIAATNVGGLCDPLKVAPVGWEISGTTFKDIQQQLINISMSPDKIFAIKNNHADWEKINDYYAWHHISRTTMKLYQSMCDT</sequence>
<dbReference type="GO" id="GO:0009103">
    <property type="term" value="P:lipopolysaccharide biosynthetic process"/>
    <property type="evidence" value="ECO:0007669"/>
    <property type="project" value="TreeGrafter"/>
</dbReference>
<comment type="caution">
    <text evidence="3">The sequence shown here is derived from an EMBL/GenBank/DDBJ whole genome shotgun (WGS) entry which is preliminary data.</text>
</comment>
<dbReference type="Proteomes" id="UP000278983">
    <property type="component" value="Unassembled WGS sequence"/>
</dbReference>
<dbReference type="EMBL" id="RYYU01000001">
    <property type="protein sequence ID" value="RUL58467.1"/>
    <property type="molecule type" value="Genomic_DNA"/>
</dbReference>
<name>A0A432LIY9_9BACT</name>
<organism evidence="3 4">
    <name type="scientific">Prevotella koreensis</name>
    <dbReference type="NCBI Taxonomy" id="2490854"/>
    <lineage>
        <taxon>Bacteria</taxon>
        <taxon>Pseudomonadati</taxon>
        <taxon>Bacteroidota</taxon>
        <taxon>Bacteroidia</taxon>
        <taxon>Bacteroidales</taxon>
        <taxon>Prevotellaceae</taxon>
        <taxon>Prevotella</taxon>
    </lineage>
</organism>
<evidence type="ECO:0000313" key="4">
    <source>
        <dbReference type="Proteomes" id="UP000278983"/>
    </source>
</evidence>
<dbReference type="SUPFAM" id="SSF53756">
    <property type="entry name" value="UDP-Glycosyltransferase/glycogen phosphorylase"/>
    <property type="match status" value="1"/>
</dbReference>
<keyword evidence="4" id="KW-1185">Reference proteome</keyword>
<dbReference type="Pfam" id="PF13692">
    <property type="entry name" value="Glyco_trans_1_4"/>
    <property type="match status" value="1"/>
</dbReference>
<evidence type="ECO:0000256" key="1">
    <source>
        <dbReference type="ARBA" id="ARBA00022679"/>
    </source>
</evidence>
<dbReference type="InterPro" id="IPR028098">
    <property type="entry name" value="Glyco_trans_4-like_N"/>
</dbReference>
<dbReference type="Gene3D" id="3.40.50.2000">
    <property type="entry name" value="Glycogen Phosphorylase B"/>
    <property type="match status" value="2"/>
</dbReference>
<evidence type="ECO:0000313" key="3">
    <source>
        <dbReference type="EMBL" id="RUL58467.1"/>
    </source>
</evidence>
<dbReference type="PANTHER" id="PTHR46401">
    <property type="entry name" value="GLYCOSYLTRANSFERASE WBBK-RELATED"/>
    <property type="match status" value="1"/>
</dbReference>
<protein>
    <submittedName>
        <fullName evidence="3">Glycosyltransferase</fullName>
    </submittedName>
</protein>
<dbReference type="Pfam" id="PF13439">
    <property type="entry name" value="Glyco_transf_4"/>
    <property type="match status" value="1"/>
</dbReference>
<gene>
    <name evidence="3" type="ORF">EHV08_00890</name>
</gene>
<dbReference type="PANTHER" id="PTHR46401:SF2">
    <property type="entry name" value="GLYCOSYLTRANSFERASE WBBK-RELATED"/>
    <property type="match status" value="1"/>
</dbReference>
<dbReference type="AlphaFoldDB" id="A0A432LIY9"/>
<accession>A0A432LIY9</accession>
<dbReference type="GO" id="GO:0016757">
    <property type="term" value="F:glycosyltransferase activity"/>
    <property type="evidence" value="ECO:0007669"/>
    <property type="project" value="TreeGrafter"/>
</dbReference>
<feature type="domain" description="Glycosyltransferase subfamily 4-like N-terminal" evidence="2">
    <location>
        <begin position="96"/>
        <end position="200"/>
    </location>
</feature>
<reference evidence="3 4" key="1">
    <citation type="submission" date="2018-12" db="EMBL/GenBank/DDBJ databases">
        <title>Genome sequencing of Prevotella sp. KCOM 3155 (= JS262).</title>
        <authorList>
            <person name="Kook J.-K."/>
            <person name="Park S.-N."/>
            <person name="Lim Y.K."/>
        </authorList>
    </citation>
    <scope>NUCLEOTIDE SEQUENCE [LARGE SCALE GENOMIC DNA]</scope>
    <source>
        <strain evidence="3 4">KCOM 3155</strain>
    </source>
</reference>
<dbReference type="RefSeq" id="WP_126677564.1">
    <property type="nucleotide sequence ID" value="NZ_RYYU01000001.1"/>
</dbReference>
<keyword evidence="1 3" id="KW-0808">Transferase</keyword>
<dbReference type="OrthoDB" id="9790710at2"/>